<dbReference type="GO" id="GO:0016787">
    <property type="term" value="F:hydrolase activity"/>
    <property type="evidence" value="ECO:0007669"/>
    <property type="project" value="UniProtKB-KW"/>
</dbReference>
<sequence>MKAQSFDSPLLITSEWPRASKQRATSKSAKFGVLVVSVVCVLVWTCWSSSPLSLYPPNNNRNKPSDETYSKGKPKNENGIFQWRDIVPSTSLEYTPCFSSFFCARLLVPLNWNSTEDDTRAAVAVIKLPAKVPVTDPRYGGAIIVNPGGPGESGVYQVLSDGASLQALVDSDEGLPMGNVSTAVPQGKYFDILSLDPRGVNNTTPRLRCFPDAFHQQVWQLLSPDYGLLWHSESIIGMEWGRAAALGASCEYGKAEDGLQIVPYLNTAQTVQDMAQLIEKEGEWREQEAKRILSAGTQTTTEDEVEIMKRVQYRPGEEKILYWGMSYGTILGATFAAMHPDRVGRLILDGVVDPADHYAGRWLTQLQDSDKIVSQFCAYCFQAGPTKCPFYTGSSPADVEERLTSILFHLKENPIAVVPQDDTTGPEMVTYNDVHLRLLSGLYFPFTMAESFFNLLIALESRNSSSHDLATVVTGKQALLTPLGCQQQGGSGGENAILDIPYVSGVGAFQSISCMDIGGSLNLTRPEFRAYLDELLGQSRWIGPSWARNKLACEGFTAKPAWKPALTFETQEWANTSHGLLIIGNTHDTVTPLRNARRVSTLFPGSVVLHQDSEGHCSHSSPSICTAKRIRQYLHTGELPAEGTVCEPEVRPFLGCVSGDDGGRGGSECKYADSRDAQLWKALVELADPFRLQIDAARATSWLPAGYPTRNGHTVF</sequence>
<evidence type="ECO:0000256" key="3">
    <source>
        <dbReference type="SAM" id="MobiDB-lite"/>
    </source>
</evidence>
<organism evidence="6 7">
    <name type="scientific">Talaromyces islandicus</name>
    <name type="common">Penicillium islandicum</name>
    <dbReference type="NCBI Taxonomy" id="28573"/>
    <lineage>
        <taxon>Eukaryota</taxon>
        <taxon>Fungi</taxon>
        <taxon>Dikarya</taxon>
        <taxon>Ascomycota</taxon>
        <taxon>Pezizomycotina</taxon>
        <taxon>Eurotiomycetes</taxon>
        <taxon>Eurotiomycetidae</taxon>
        <taxon>Eurotiales</taxon>
        <taxon>Trichocomaceae</taxon>
        <taxon>Talaromyces</taxon>
        <taxon>Talaromyces sect. Islandici</taxon>
    </lineage>
</organism>
<dbReference type="OrthoDB" id="425534at2759"/>
<proteinExistence type="inferred from homology"/>
<dbReference type="PANTHER" id="PTHR43248:SF25">
    <property type="entry name" value="AB HYDROLASE-1 DOMAIN-CONTAINING PROTEIN-RELATED"/>
    <property type="match status" value="1"/>
</dbReference>
<reference evidence="6 7" key="1">
    <citation type="submission" date="2015-04" db="EMBL/GenBank/DDBJ databases">
        <authorList>
            <person name="Syromyatnikov M.Y."/>
            <person name="Popov V.N."/>
        </authorList>
    </citation>
    <scope>NUCLEOTIDE SEQUENCE [LARGE SCALE GENOMIC DNA]</scope>
    <source>
        <strain evidence="6">WF-38-12</strain>
    </source>
</reference>
<accession>A0A0U1M1N6</accession>
<gene>
    <name evidence="6" type="ORF">PISL3812_06051</name>
</gene>
<keyword evidence="2" id="KW-0378">Hydrolase</keyword>
<dbReference type="STRING" id="28573.A0A0U1M1N6"/>
<dbReference type="Proteomes" id="UP000054383">
    <property type="component" value="Unassembled WGS sequence"/>
</dbReference>
<dbReference type="InterPro" id="IPR000073">
    <property type="entry name" value="AB_hydrolase_1"/>
</dbReference>
<dbReference type="AlphaFoldDB" id="A0A0U1M1N6"/>
<evidence type="ECO:0000313" key="7">
    <source>
        <dbReference type="Proteomes" id="UP000054383"/>
    </source>
</evidence>
<dbReference type="InterPro" id="IPR029058">
    <property type="entry name" value="AB_hydrolase_fold"/>
</dbReference>
<feature type="domain" description="AB hydrolase-1" evidence="4">
    <location>
        <begin position="143"/>
        <end position="380"/>
    </location>
</feature>
<feature type="compositionally biased region" description="Basic and acidic residues" evidence="3">
    <location>
        <begin position="63"/>
        <end position="76"/>
    </location>
</feature>
<dbReference type="Pfam" id="PF00561">
    <property type="entry name" value="Abhydrolase_1"/>
    <property type="match status" value="1"/>
</dbReference>
<dbReference type="InterPro" id="IPR013595">
    <property type="entry name" value="Pept_S33_TAP-like_C"/>
</dbReference>
<dbReference type="EMBL" id="CVMT01000005">
    <property type="protein sequence ID" value="CRG89016.1"/>
    <property type="molecule type" value="Genomic_DNA"/>
</dbReference>
<evidence type="ECO:0000313" key="6">
    <source>
        <dbReference type="EMBL" id="CRG89016.1"/>
    </source>
</evidence>
<feature type="domain" description="Peptidase S33 tripeptidyl aminopeptidase-like C-terminal" evidence="5">
    <location>
        <begin position="542"/>
        <end position="646"/>
    </location>
</feature>
<dbReference type="Gene3D" id="3.40.50.1820">
    <property type="entry name" value="alpha/beta hydrolase"/>
    <property type="match status" value="1"/>
</dbReference>
<name>A0A0U1M1N6_TALIS</name>
<dbReference type="OMA" id="WAEIRMS"/>
<evidence type="ECO:0000256" key="2">
    <source>
        <dbReference type="ARBA" id="ARBA00022801"/>
    </source>
</evidence>
<evidence type="ECO:0000256" key="1">
    <source>
        <dbReference type="ARBA" id="ARBA00010088"/>
    </source>
</evidence>
<dbReference type="InterPro" id="IPR051601">
    <property type="entry name" value="Serine_prot/Carboxylest_S33"/>
</dbReference>
<keyword evidence="7" id="KW-1185">Reference proteome</keyword>
<evidence type="ECO:0000259" key="5">
    <source>
        <dbReference type="Pfam" id="PF08386"/>
    </source>
</evidence>
<dbReference type="PANTHER" id="PTHR43248">
    <property type="entry name" value="2-SUCCINYL-6-HYDROXY-2,4-CYCLOHEXADIENE-1-CARBOXYLATE SYNTHASE"/>
    <property type="match status" value="1"/>
</dbReference>
<protein>
    <submittedName>
        <fullName evidence="6">Uncharacterized protein</fullName>
    </submittedName>
</protein>
<dbReference type="Pfam" id="PF08386">
    <property type="entry name" value="Abhydrolase_4"/>
    <property type="match status" value="1"/>
</dbReference>
<comment type="similarity">
    <text evidence="1">Belongs to the peptidase S33 family.</text>
</comment>
<dbReference type="SUPFAM" id="SSF53474">
    <property type="entry name" value="alpha/beta-Hydrolases"/>
    <property type="match status" value="1"/>
</dbReference>
<evidence type="ECO:0000259" key="4">
    <source>
        <dbReference type="Pfam" id="PF00561"/>
    </source>
</evidence>
<feature type="region of interest" description="Disordered" evidence="3">
    <location>
        <begin position="57"/>
        <end position="76"/>
    </location>
</feature>